<dbReference type="PROSITE" id="PS51257">
    <property type="entry name" value="PROKAR_LIPOPROTEIN"/>
    <property type="match status" value="1"/>
</dbReference>
<organism evidence="2 3">
    <name type="scientific">Pseudomonas phage UAVern</name>
    <dbReference type="NCBI Taxonomy" id="2856997"/>
    <lineage>
        <taxon>Viruses</taxon>
        <taxon>Duplodnaviria</taxon>
        <taxon>Heunggongvirae</taxon>
        <taxon>Uroviricota</taxon>
        <taxon>Caudoviricetes</taxon>
        <taxon>Vandenendeviridae</taxon>
        <taxon>Gorskivirinae</taxon>
        <taxon>Uavernvirus</taxon>
        <taxon>Uavernvirus uavern</taxon>
    </lineage>
</organism>
<feature type="compositionally biased region" description="Low complexity" evidence="1">
    <location>
        <begin position="156"/>
        <end position="191"/>
    </location>
</feature>
<feature type="region of interest" description="Disordered" evidence="1">
    <location>
        <begin position="150"/>
        <end position="191"/>
    </location>
</feature>
<keyword evidence="3" id="KW-1185">Reference proteome</keyword>
<name>A0A975UWD6_9CAUD</name>
<dbReference type="EMBL" id="MZ605293">
    <property type="protein sequence ID" value="QYW06682.1"/>
    <property type="molecule type" value="Genomic_DNA"/>
</dbReference>
<gene>
    <name evidence="2" type="ORF">uav_151</name>
</gene>
<reference evidence="2" key="1">
    <citation type="submission" date="2021-07" db="EMBL/GenBank/DDBJ databases">
        <title>Complete genome sequence and phylogenomic analysis of the two lytic bacteriophage isolated from terrestrial biotopes of Antarctica.</title>
        <authorList>
            <person name="Holovan V."/>
            <person name="Rabalski L."/>
            <person name="Zlatohurska M."/>
            <person name="Andriichuk O."/>
            <person name="Budzanivska I."/>
            <person name="Shevchenko O."/>
            <person name="Gupalo A."/>
        </authorList>
    </citation>
    <scope>NUCLEOTIDE SEQUENCE</scope>
</reference>
<proteinExistence type="predicted"/>
<dbReference type="Proteomes" id="UP001058093">
    <property type="component" value="Segment"/>
</dbReference>
<evidence type="ECO:0008006" key="4">
    <source>
        <dbReference type="Google" id="ProtNLM"/>
    </source>
</evidence>
<evidence type="ECO:0000313" key="3">
    <source>
        <dbReference type="Proteomes" id="UP001058093"/>
    </source>
</evidence>
<accession>A0A975UWD6</accession>
<evidence type="ECO:0000313" key="2">
    <source>
        <dbReference type="EMBL" id="QYW06682.1"/>
    </source>
</evidence>
<sequence>MKLKNTLGLAMAAIIAMGLVGCDSENPEETAKDEADIDANTRAALNQDEAELKEELAKAQAKDPSIKDMYYGVDDDGNKVLHVIREVKDPVTGQMQAQQTSSMMNGMVLGMLMGHMMSNNFSGGGMMNRSYPMSESRNYRNAATSRYSGYARSAQARSYVSSRPSSAYSTRSAGAFSSSSSARSGGYSAGG</sequence>
<protein>
    <recommendedName>
        <fullName evidence="4">Lipoprotein</fullName>
    </recommendedName>
</protein>
<evidence type="ECO:0000256" key="1">
    <source>
        <dbReference type="SAM" id="MobiDB-lite"/>
    </source>
</evidence>